<dbReference type="EMBL" id="CP001279">
    <property type="protein sequence ID" value="ACM92450.1"/>
    <property type="molecule type" value="Genomic_DNA"/>
</dbReference>
<dbReference type="GO" id="GO:0015288">
    <property type="term" value="F:porin activity"/>
    <property type="evidence" value="ECO:0007669"/>
    <property type="project" value="TreeGrafter"/>
</dbReference>
<reference evidence="7 8" key="1">
    <citation type="journal article" date="2009" name="PLoS Genet.">
        <title>Adaptations to submarine hydrothermal environments exemplified by the genome of Nautilia profundicola.</title>
        <authorList>
            <person name="Campbell B.J."/>
            <person name="Smith J.L."/>
            <person name="Hanson T.E."/>
            <person name="Klotz M.G."/>
            <person name="Stein L.Y."/>
            <person name="Lee C.K."/>
            <person name="Wu D."/>
            <person name="Robinson J.M."/>
            <person name="Khouri H.M."/>
            <person name="Eisen J.A."/>
            <person name="Cary S.C."/>
        </authorList>
    </citation>
    <scope>NUCLEOTIDE SEQUENCE [LARGE SCALE GENOMIC DNA]</scope>
    <source>
        <strain evidence="8">ATCC BAA-1463 / DSM 18972 / AmH</strain>
    </source>
</reference>
<keyword evidence="8" id="KW-1185">Reference proteome</keyword>
<evidence type="ECO:0008006" key="9">
    <source>
        <dbReference type="Google" id="ProtNLM"/>
    </source>
</evidence>
<keyword evidence="3" id="KW-0812">Transmembrane</keyword>
<evidence type="ECO:0000256" key="1">
    <source>
        <dbReference type="ARBA" id="ARBA00004442"/>
    </source>
</evidence>
<dbReference type="STRING" id="598659.NAMH_0382"/>
<name>B9L847_NAUPA</name>
<keyword evidence="5" id="KW-0998">Cell outer membrane</keyword>
<evidence type="ECO:0000256" key="2">
    <source>
        <dbReference type="ARBA" id="ARBA00022452"/>
    </source>
</evidence>
<dbReference type="PANTHER" id="PTHR30026:SF20">
    <property type="entry name" value="OUTER MEMBRANE PROTEIN TOLC"/>
    <property type="match status" value="1"/>
</dbReference>
<dbReference type="InterPro" id="IPR051906">
    <property type="entry name" value="TolC-like"/>
</dbReference>
<dbReference type="GO" id="GO:0015562">
    <property type="term" value="F:efflux transmembrane transporter activity"/>
    <property type="evidence" value="ECO:0007669"/>
    <property type="project" value="InterPro"/>
</dbReference>
<dbReference type="GO" id="GO:1990281">
    <property type="term" value="C:efflux pump complex"/>
    <property type="evidence" value="ECO:0007669"/>
    <property type="project" value="TreeGrafter"/>
</dbReference>
<dbReference type="eggNOG" id="COG1538">
    <property type="taxonomic scope" value="Bacteria"/>
</dbReference>
<dbReference type="PANTHER" id="PTHR30026">
    <property type="entry name" value="OUTER MEMBRANE PROTEIN TOLC"/>
    <property type="match status" value="1"/>
</dbReference>
<dbReference type="HOGENOM" id="CLU_643681_0_0_7"/>
<dbReference type="Gene3D" id="1.20.1600.10">
    <property type="entry name" value="Outer membrane efflux proteins (OEP)"/>
    <property type="match status" value="1"/>
</dbReference>
<dbReference type="RefSeq" id="WP_012663821.1">
    <property type="nucleotide sequence ID" value="NC_012115.1"/>
</dbReference>
<evidence type="ECO:0000313" key="7">
    <source>
        <dbReference type="EMBL" id="ACM92450.1"/>
    </source>
</evidence>
<dbReference type="KEGG" id="nam:NAMH_0382"/>
<dbReference type="GO" id="GO:0009279">
    <property type="term" value="C:cell outer membrane"/>
    <property type="evidence" value="ECO:0007669"/>
    <property type="project" value="UniProtKB-SubCell"/>
</dbReference>
<protein>
    <recommendedName>
        <fullName evidence="9">Outer membrane efflux protein</fullName>
    </recommendedName>
</protein>
<evidence type="ECO:0000256" key="5">
    <source>
        <dbReference type="ARBA" id="ARBA00023237"/>
    </source>
</evidence>
<dbReference type="Proteomes" id="UP000000448">
    <property type="component" value="Chromosome"/>
</dbReference>
<evidence type="ECO:0000256" key="6">
    <source>
        <dbReference type="SAM" id="Coils"/>
    </source>
</evidence>
<gene>
    <name evidence="7" type="ordered locus">NAMH_0382</name>
</gene>
<proteinExistence type="predicted"/>
<dbReference type="AlphaFoldDB" id="B9L847"/>
<keyword evidence="2" id="KW-1134">Transmembrane beta strand</keyword>
<keyword evidence="4" id="KW-0472">Membrane</keyword>
<dbReference type="SUPFAM" id="SSF56954">
    <property type="entry name" value="Outer membrane efflux proteins (OEP)"/>
    <property type="match status" value="1"/>
</dbReference>
<accession>B9L847</accession>
<feature type="coiled-coil region" evidence="6">
    <location>
        <begin position="380"/>
        <end position="407"/>
    </location>
</feature>
<evidence type="ECO:0000313" key="8">
    <source>
        <dbReference type="Proteomes" id="UP000000448"/>
    </source>
</evidence>
<evidence type="ECO:0000256" key="3">
    <source>
        <dbReference type="ARBA" id="ARBA00022692"/>
    </source>
</evidence>
<organism evidence="7 8">
    <name type="scientific">Nautilia profundicola (strain ATCC BAA-1463 / DSM 18972 / AmH)</name>
    <dbReference type="NCBI Taxonomy" id="598659"/>
    <lineage>
        <taxon>Bacteria</taxon>
        <taxon>Pseudomonadati</taxon>
        <taxon>Campylobacterota</taxon>
        <taxon>Epsilonproteobacteria</taxon>
        <taxon>Nautiliales</taxon>
        <taxon>Nautiliaceae</taxon>
        <taxon>Nautilia</taxon>
    </lineage>
</organism>
<keyword evidence="6" id="KW-0175">Coiled coil</keyword>
<comment type="subcellular location">
    <subcellularLocation>
        <location evidence="1">Cell outer membrane</location>
    </subcellularLocation>
</comment>
<sequence>MKKYSIILVSALLLNAESIGDLLNKIEQIPDTKIDNLMIKEMKTNKKSVVNSLYPKITLTASAEHFSRPNSLVPLPPTESTKIIMSGGSLPFSQNIYRLGFSVSMPIFIKEIYENKNKMEFLLNATKYQAKINLIKRQSTLIIYVSNLNYLYALKNALISQQQSIQTTYEGLKKGVEVGRVPEFKLLRLKDSLITIQNKISEINTKIADIQSKIYTLTNTEVSEPINFVSYRVEKSEFFAIKPLQEKLKSSYYDIKAKKAANYPKVMLKIQGNRSFAKAYNTNEGIVEDFASAGIYVTWDIFNKKNNSEIQKAKIEESKTSLEIQKTVKDLTAQINYINSSLSEIKKQLLSTKESIALKEELLKGAKVAFKLNTMTVDEYLKYEDDLAKAKADLANLIALKNTLIAQKALIYGKNLKKVFK</sequence>
<evidence type="ECO:0000256" key="4">
    <source>
        <dbReference type="ARBA" id="ARBA00023136"/>
    </source>
</evidence>
<dbReference type="OrthoDB" id="5495185at2"/>